<dbReference type="AlphaFoldDB" id="A0A927BUY4"/>
<protein>
    <submittedName>
        <fullName evidence="3">Sporulation protein</fullName>
    </submittedName>
</protein>
<organism evidence="3 4">
    <name type="scientific">Paenibacillus sabuli</name>
    <dbReference type="NCBI Taxonomy" id="2772509"/>
    <lineage>
        <taxon>Bacteria</taxon>
        <taxon>Bacillati</taxon>
        <taxon>Bacillota</taxon>
        <taxon>Bacilli</taxon>
        <taxon>Bacillales</taxon>
        <taxon>Paenibacillaceae</taxon>
        <taxon>Paenibacillus</taxon>
    </lineage>
</organism>
<evidence type="ECO:0000313" key="3">
    <source>
        <dbReference type="EMBL" id="MBD2846130.1"/>
    </source>
</evidence>
<evidence type="ECO:0000259" key="2">
    <source>
        <dbReference type="Pfam" id="PF07670"/>
    </source>
</evidence>
<dbReference type="InterPro" id="IPR011642">
    <property type="entry name" value="Gate_dom"/>
</dbReference>
<reference evidence="3" key="1">
    <citation type="submission" date="2020-09" db="EMBL/GenBank/DDBJ databases">
        <title>A novel bacterium of genus Paenibacillus, isolated from South China Sea.</title>
        <authorList>
            <person name="Huang H."/>
            <person name="Mo K."/>
            <person name="Hu Y."/>
        </authorList>
    </citation>
    <scope>NUCLEOTIDE SEQUENCE</scope>
    <source>
        <strain evidence="3">IB182496</strain>
    </source>
</reference>
<keyword evidence="1" id="KW-0812">Transmembrane</keyword>
<feature type="transmembrane region" description="Helical" evidence="1">
    <location>
        <begin position="273"/>
        <end position="291"/>
    </location>
</feature>
<feature type="transmembrane region" description="Helical" evidence="1">
    <location>
        <begin position="219"/>
        <end position="236"/>
    </location>
</feature>
<feature type="domain" description="Nucleoside transporter/FeoB GTPase Gate" evidence="2">
    <location>
        <begin position="40"/>
        <end position="137"/>
    </location>
</feature>
<feature type="transmembrane region" description="Helical" evidence="1">
    <location>
        <begin position="312"/>
        <end position="329"/>
    </location>
</feature>
<feature type="transmembrane region" description="Helical" evidence="1">
    <location>
        <begin position="117"/>
        <end position="137"/>
    </location>
</feature>
<sequence length="399" mass="42422">MTRTLIFAAASLWLVSAIIRYPDEAFHSALQGLEIWWNIVFPGLLPFLVLAELMLAFGVMHMLGALLEPACRRLLGLPGPAGWALALGWSGGFSAGAEAVASLRQREWLSRGEAQRLLSTAHMTNPMVMLIVVGAGFLHQPLLGLYLALIVWLAALLGAWLGRLADRAGGGSGDTRRLRTARPAWLGGAMQALADGRAEDGRGLGKALGDAVATGVQKLMLAGGMIIVCALAIRLLRLDLPNPLAPVSFAGLYELHLGAYAVIDRLAGASPELLLGATAAVLAWGGWSNLLQAHSAVAHTDLRLAPLLRAKLGHAALAFGAAYVLWRPFRAAADAFGLSPQTHVFGDREAGSSWLRTWPAGIDATDMPSLWPLLPHALLAFALLLLLLGSSSILRIRRR</sequence>
<dbReference type="Proteomes" id="UP000621560">
    <property type="component" value="Unassembled WGS sequence"/>
</dbReference>
<gene>
    <name evidence="3" type="ORF">IDH44_13070</name>
</gene>
<proteinExistence type="predicted"/>
<accession>A0A927BUY4</accession>
<feature type="transmembrane region" description="Helical" evidence="1">
    <location>
        <begin position="44"/>
        <end position="67"/>
    </location>
</feature>
<keyword evidence="1" id="KW-1133">Transmembrane helix</keyword>
<feature type="transmembrane region" description="Helical" evidence="1">
    <location>
        <begin position="373"/>
        <end position="394"/>
    </location>
</feature>
<evidence type="ECO:0000256" key="1">
    <source>
        <dbReference type="SAM" id="Phobius"/>
    </source>
</evidence>
<feature type="transmembrane region" description="Helical" evidence="1">
    <location>
        <begin position="143"/>
        <end position="162"/>
    </location>
</feature>
<name>A0A927BUY4_9BACL</name>
<dbReference type="Pfam" id="PF07670">
    <property type="entry name" value="Gate"/>
    <property type="match status" value="1"/>
</dbReference>
<dbReference type="EMBL" id="JACXIZ010000021">
    <property type="protein sequence ID" value="MBD2846130.1"/>
    <property type="molecule type" value="Genomic_DNA"/>
</dbReference>
<comment type="caution">
    <text evidence="3">The sequence shown here is derived from an EMBL/GenBank/DDBJ whole genome shotgun (WGS) entry which is preliminary data.</text>
</comment>
<evidence type="ECO:0000313" key="4">
    <source>
        <dbReference type="Proteomes" id="UP000621560"/>
    </source>
</evidence>
<dbReference type="RefSeq" id="WP_190918298.1">
    <property type="nucleotide sequence ID" value="NZ_JACXIZ010000021.1"/>
</dbReference>
<keyword evidence="4" id="KW-1185">Reference proteome</keyword>
<keyword evidence="1" id="KW-0472">Membrane</keyword>